<protein>
    <recommendedName>
        <fullName evidence="1">Glycosyltransferase 2-like domain-containing protein</fullName>
    </recommendedName>
</protein>
<dbReference type="EMBL" id="KL367504">
    <property type="protein sequence ID" value="KFD68448.1"/>
    <property type="molecule type" value="Genomic_DNA"/>
</dbReference>
<dbReference type="SUPFAM" id="SSF53448">
    <property type="entry name" value="Nucleotide-diphospho-sugar transferases"/>
    <property type="match status" value="1"/>
</dbReference>
<dbReference type="Gene3D" id="3.90.550.10">
    <property type="entry name" value="Spore Coat Polysaccharide Biosynthesis Protein SpsA, Chain A"/>
    <property type="match status" value="1"/>
</dbReference>
<dbReference type="PANTHER" id="PTHR22916:SF3">
    <property type="entry name" value="UDP-GLCNAC:BETAGAL BETA-1,3-N-ACETYLGLUCOSAMINYLTRANSFERASE-LIKE PROTEIN 1"/>
    <property type="match status" value="1"/>
</dbReference>
<feature type="domain" description="Glycosyltransferase 2-like" evidence="1">
    <location>
        <begin position="6"/>
        <end position="180"/>
    </location>
</feature>
<accession>A0A085NG52</accession>
<dbReference type="GO" id="GO:0016758">
    <property type="term" value="F:hexosyltransferase activity"/>
    <property type="evidence" value="ECO:0007669"/>
    <property type="project" value="UniProtKB-ARBA"/>
</dbReference>
<evidence type="ECO:0000313" key="2">
    <source>
        <dbReference type="EMBL" id="KFD68448.1"/>
    </source>
</evidence>
<proteinExistence type="predicted"/>
<name>A0A085NG52_9BILA</name>
<organism evidence="2">
    <name type="scientific">Trichuris suis</name>
    <name type="common">pig whipworm</name>
    <dbReference type="NCBI Taxonomy" id="68888"/>
    <lineage>
        <taxon>Eukaryota</taxon>
        <taxon>Metazoa</taxon>
        <taxon>Ecdysozoa</taxon>
        <taxon>Nematoda</taxon>
        <taxon>Enoplea</taxon>
        <taxon>Dorylaimia</taxon>
        <taxon>Trichinellida</taxon>
        <taxon>Trichuridae</taxon>
        <taxon>Trichuris</taxon>
    </lineage>
</organism>
<dbReference type="AlphaFoldDB" id="A0A085NG52"/>
<dbReference type="Proteomes" id="UP000030758">
    <property type="component" value="Unassembled WGS sequence"/>
</dbReference>
<dbReference type="PANTHER" id="PTHR22916">
    <property type="entry name" value="GLYCOSYLTRANSFERASE"/>
    <property type="match status" value="1"/>
</dbReference>
<gene>
    <name evidence="2" type="ORF">M514_10197</name>
</gene>
<dbReference type="Pfam" id="PF00535">
    <property type="entry name" value="Glycos_transf_2"/>
    <property type="match status" value="1"/>
</dbReference>
<dbReference type="InterPro" id="IPR029044">
    <property type="entry name" value="Nucleotide-diphossugar_trans"/>
</dbReference>
<sequence>MRIDITVVVPFGNVAQWLAKALDSVLKQEKEDLNVEVSLFDDSSTDGSQQIAEAYVAIFERHNFACCFKTNSDTGRPGGVGYAKNQAVRQGRGKYLCFLDADDEMLPGRLLRQYRAASALPYSTIIGSKFRRLPPGSTERYSRWANNLPLSSLPVQIYTSHGPPVVAPTWFLSRRLFEEVGGFVEYAEPYPEDLDFMYRALKIGATLFRVDEELVIYRHHSACASLLISEQQIWNIRISHFISDVLQHWEAFTIWNAGRQGRRFFKSLPSWCQDRVICMCDVDKRKVFQGVYELYDQKKRAVLRRVPIISVHEANPPLVICVKLDMTNGQLEALINAKRLKEGCQCLKLAKRDCDDFITYAITANRDYDKFQLRVLTENQLKCLVVVNGSMRPLILK</sequence>
<reference evidence="2" key="1">
    <citation type="journal article" date="2014" name="Nat. Genet.">
        <title>Genome and transcriptome of the porcine whipworm Trichuris suis.</title>
        <authorList>
            <person name="Jex A.R."/>
            <person name="Nejsum P."/>
            <person name="Schwarz E.M."/>
            <person name="Hu L."/>
            <person name="Young N.D."/>
            <person name="Hall R.S."/>
            <person name="Korhonen P.K."/>
            <person name="Liao S."/>
            <person name="Thamsborg S."/>
            <person name="Xia J."/>
            <person name="Xu P."/>
            <person name="Wang S."/>
            <person name="Scheerlinck J.P."/>
            <person name="Hofmann A."/>
            <person name="Sternberg P.W."/>
            <person name="Wang J."/>
            <person name="Gasser R.B."/>
        </authorList>
    </citation>
    <scope>NUCLEOTIDE SEQUENCE [LARGE SCALE GENOMIC DNA]</scope>
    <source>
        <strain evidence="2">DCEP-RM93F</strain>
    </source>
</reference>
<dbReference type="InterPro" id="IPR001173">
    <property type="entry name" value="Glyco_trans_2-like"/>
</dbReference>
<evidence type="ECO:0000259" key="1">
    <source>
        <dbReference type="Pfam" id="PF00535"/>
    </source>
</evidence>